<feature type="transmembrane region" description="Helical" evidence="8">
    <location>
        <begin position="156"/>
        <end position="175"/>
    </location>
</feature>
<keyword evidence="4 8" id="KW-0812">Transmembrane</keyword>
<sequence>MSGSDPSPALRPTDPHPGHPTDAMPRGRELVLILVGIMLALFVAALDQTVIVTALPTIAADLGDGGYLSWVVTAYLLTATATAPLYGKLADIKGRRFALYLALFVFTIGSVMCALAPSMLVLVIARGVQGLGAGGLMVLPMTVIADVIPARERGKYQGYIATVFTLSSLAGPVIGGTLADFFHWSLIFWINLPFAALSVAVGWPALRRLPRHEWPHRLDLIGATLMIAATVAALLPLTWAGNAFGWLATPTLVLIVAAAALWALFLVRLRLAAEPLIPLQILRNPVVATGVLAAFFSMGTFIGLTVVVPLLFETLRGYSASQSGFAVIPFMIGTVIGATVGGQAMYRLERYKRVCVIGLGWAAAATTVLAAGFEHLSNVSLAICFGLVSLGIGTTLPITTVSVQNAVQPHQTGTVTAVISFFRQFGGAVLAALFGAILLMDAGTPGGGLEDLGAHIGDAPGLGQGFRWILIAAVANLLIAFVLMILHEERPLRGRPDPGPAGDV</sequence>
<dbReference type="PANTHER" id="PTHR23501:SF197">
    <property type="entry name" value="COMD"/>
    <property type="match status" value="1"/>
</dbReference>
<dbReference type="InterPro" id="IPR011701">
    <property type="entry name" value="MFS"/>
</dbReference>
<evidence type="ECO:0000313" key="11">
    <source>
        <dbReference type="Proteomes" id="UP001229244"/>
    </source>
</evidence>
<feature type="transmembrane region" description="Helical" evidence="8">
    <location>
        <begin position="30"/>
        <end position="55"/>
    </location>
</feature>
<comment type="caution">
    <text evidence="10">The sequence shown here is derived from an EMBL/GenBank/DDBJ whole genome shotgun (WGS) entry which is preliminary data.</text>
</comment>
<gene>
    <name evidence="10" type="ORF">J2S73_001189</name>
</gene>
<feature type="transmembrane region" description="Helical" evidence="8">
    <location>
        <begin position="131"/>
        <end position="149"/>
    </location>
</feature>
<evidence type="ECO:0000313" key="10">
    <source>
        <dbReference type="EMBL" id="MDQ0314752.1"/>
    </source>
</evidence>
<dbReference type="AlphaFoldDB" id="A0AAE3VMM7"/>
<dbReference type="GO" id="GO:0022857">
    <property type="term" value="F:transmembrane transporter activity"/>
    <property type="evidence" value="ECO:0007669"/>
    <property type="project" value="InterPro"/>
</dbReference>
<reference evidence="10" key="1">
    <citation type="submission" date="2023-07" db="EMBL/GenBank/DDBJ databases">
        <title>Genomic Encyclopedia of Type Strains, Phase IV (KMG-IV): sequencing the most valuable type-strain genomes for metagenomic binning, comparative biology and taxonomic classification.</title>
        <authorList>
            <person name="Goeker M."/>
        </authorList>
    </citation>
    <scope>NUCLEOTIDE SEQUENCE</scope>
    <source>
        <strain evidence="10">DSM 21202</strain>
    </source>
</reference>
<feature type="transmembrane region" description="Helical" evidence="8">
    <location>
        <begin position="415"/>
        <end position="440"/>
    </location>
</feature>
<dbReference type="Proteomes" id="UP001229244">
    <property type="component" value="Unassembled WGS sequence"/>
</dbReference>
<evidence type="ECO:0000256" key="7">
    <source>
        <dbReference type="SAM" id="MobiDB-lite"/>
    </source>
</evidence>
<keyword evidence="11" id="KW-1185">Reference proteome</keyword>
<feature type="transmembrane region" description="Helical" evidence="8">
    <location>
        <begin position="243"/>
        <end position="265"/>
    </location>
</feature>
<feature type="transmembrane region" description="Helical" evidence="8">
    <location>
        <begin position="67"/>
        <end position="86"/>
    </location>
</feature>
<dbReference type="Gene3D" id="1.20.1250.20">
    <property type="entry name" value="MFS general substrate transporter like domains"/>
    <property type="match status" value="1"/>
</dbReference>
<dbReference type="SUPFAM" id="SSF103473">
    <property type="entry name" value="MFS general substrate transporter"/>
    <property type="match status" value="1"/>
</dbReference>
<dbReference type="Pfam" id="PF07690">
    <property type="entry name" value="MFS_1"/>
    <property type="match status" value="1"/>
</dbReference>
<evidence type="ECO:0000256" key="6">
    <source>
        <dbReference type="ARBA" id="ARBA00023136"/>
    </source>
</evidence>
<dbReference type="PRINTS" id="PR01036">
    <property type="entry name" value="TCRTETB"/>
</dbReference>
<dbReference type="InterPro" id="IPR020846">
    <property type="entry name" value="MFS_dom"/>
</dbReference>
<protein>
    <submittedName>
        <fullName evidence="10">EmrB/QacA subfamily drug resistance transporter</fullName>
    </submittedName>
</protein>
<dbReference type="EMBL" id="JAUSUL010000001">
    <property type="protein sequence ID" value="MDQ0314752.1"/>
    <property type="molecule type" value="Genomic_DNA"/>
</dbReference>
<keyword evidence="5 8" id="KW-1133">Transmembrane helix</keyword>
<accession>A0AAE3VMM7</accession>
<evidence type="ECO:0000256" key="3">
    <source>
        <dbReference type="ARBA" id="ARBA00022475"/>
    </source>
</evidence>
<keyword evidence="2" id="KW-0813">Transport</keyword>
<feature type="transmembrane region" description="Helical" evidence="8">
    <location>
        <begin position="354"/>
        <end position="373"/>
    </location>
</feature>
<feature type="domain" description="Major facilitator superfamily (MFS) profile" evidence="9">
    <location>
        <begin position="33"/>
        <end position="490"/>
    </location>
</feature>
<name>A0AAE3VMM7_9HYPH</name>
<dbReference type="FunFam" id="1.20.1720.10:FF:000004">
    <property type="entry name" value="EmrB/QacA family drug resistance transporter"/>
    <property type="match status" value="1"/>
</dbReference>
<feature type="transmembrane region" description="Helical" evidence="8">
    <location>
        <begin position="218"/>
        <end position="237"/>
    </location>
</feature>
<evidence type="ECO:0000256" key="1">
    <source>
        <dbReference type="ARBA" id="ARBA00004651"/>
    </source>
</evidence>
<feature type="transmembrane region" description="Helical" evidence="8">
    <location>
        <begin position="286"/>
        <end position="312"/>
    </location>
</feature>
<evidence type="ECO:0000259" key="9">
    <source>
        <dbReference type="PROSITE" id="PS50850"/>
    </source>
</evidence>
<keyword evidence="3" id="KW-1003">Cell membrane</keyword>
<evidence type="ECO:0000256" key="5">
    <source>
        <dbReference type="ARBA" id="ARBA00022989"/>
    </source>
</evidence>
<dbReference type="GO" id="GO:0005886">
    <property type="term" value="C:plasma membrane"/>
    <property type="evidence" value="ECO:0007669"/>
    <property type="project" value="UniProtKB-SubCell"/>
</dbReference>
<evidence type="ECO:0000256" key="2">
    <source>
        <dbReference type="ARBA" id="ARBA00022448"/>
    </source>
</evidence>
<dbReference type="CDD" id="cd17502">
    <property type="entry name" value="MFS_Azr1_MDR_like"/>
    <property type="match status" value="1"/>
</dbReference>
<proteinExistence type="predicted"/>
<feature type="transmembrane region" description="Helical" evidence="8">
    <location>
        <begin position="181"/>
        <end position="206"/>
    </location>
</feature>
<feature type="transmembrane region" description="Helical" evidence="8">
    <location>
        <begin position="466"/>
        <end position="486"/>
    </location>
</feature>
<comment type="subcellular location">
    <subcellularLocation>
        <location evidence="1">Cell membrane</location>
        <topology evidence="1">Multi-pass membrane protein</topology>
    </subcellularLocation>
</comment>
<evidence type="ECO:0000256" key="8">
    <source>
        <dbReference type="SAM" id="Phobius"/>
    </source>
</evidence>
<evidence type="ECO:0000256" key="4">
    <source>
        <dbReference type="ARBA" id="ARBA00022692"/>
    </source>
</evidence>
<dbReference type="RefSeq" id="WP_306884537.1">
    <property type="nucleotide sequence ID" value="NZ_JAUSUL010000001.1"/>
</dbReference>
<feature type="transmembrane region" description="Helical" evidence="8">
    <location>
        <begin position="98"/>
        <end position="125"/>
    </location>
</feature>
<keyword evidence="6 8" id="KW-0472">Membrane</keyword>
<dbReference type="PROSITE" id="PS50850">
    <property type="entry name" value="MFS"/>
    <property type="match status" value="1"/>
</dbReference>
<dbReference type="Gene3D" id="1.20.1720.10">
    <property type="entry name" value="Multidrug resistance protein D"/>
    <property type="match status" value="1"/>
</dbReference>
<dbReference type="PANTHER" id="PTHR23501">
    <property type="entry name" value="MAJOR FACILITATOR SUPERFAMILY"/>
    <property type="match status" value="1"/>
</dbReference>
<organism evidence="10 11">
    <name type="scientific">Amorphus orientalis</name>
    <dbReference type="NCBI Taxonomy" id="649198"/>
    <lineage>
        <taxon>Bacteria</taxon>
        <taxon>Pseudomonadati</taxon>
        <taxon>Pseudomonadota</taxon>
        <taxon>Alphaproteobacteria</taxon>
        <taxon>Hyphomicrobiales</taxon>
        <taxon>Amorphaceae</taxon>
        <taxon>Amorphus</taxon>
    </lineage>
</organism>
<feature type="transmembrane region" description="Helical" evidence="8">
    <location>
        <begin position="324"/>
        <end position="342"/>
    </location>
</feature>
<feature type="transmembrane region" description="Helical" evidence="8">
    <location>
        <begin position="379"/>
        <end position="403"/>
    </location>
</feature>
<dbReference type="InterPro" id="IPR036259">
    <property type="entry name" value="MFS_trans_sf"/>
</dbReference>
<feature type="compositionally biased region" description="Basic and acidic residues" evidence="7">
    <location>
        <begin position="13"/>
        <end position="23"/>
    </location>
</feature>
<feature type="region of interest" description="Disordered" evidence="7">
    <location>
        <begin position="1"/>
        <end position="23"/>
    </location>
</feature>